<reference evidence="1" key="1">
    <citation type="submission" date="2014-05" db="EMBL/GenBank/DDBJ databases">
        <title>The transcriptome of the halophilic microalga Tetraselmis sp. GSL018 isolated from the Great Salt Lake, Utah.</title>
        <authorList>
            <person name="Jinkerson R.E."/>
            <person name="D'Adamo S."/>
            <person name="Posewitz M.C."/>
        </authorList>
    </citation>
    <scope>NUCLEOTIDE SEQUENCE</scope>
    <source>
        <strain evidence="1">GSL018</strain>
    </source>
</reference>
<gene>
    <name evidence="1" type="ORF">TSPGSL018_5608</name>
</gene>
<proteinExistence type="predicted"/>
<organism evidence="1">
    <name type="scientific">Tetraselmis sp. GSL018</name>
    <dbReference type="NCBI Taxonomy" id="582737"/>
    <lineage>
        <taxon>Eukaryota</taxon>
        <taxon>Viridiplantae</taxon>
        <taxon>Chlorophyta</taxon>
        <taxon>core chlorophytes</taxon>
        <taxon>Chlorodendrophyceae</taxon>
        <taxon>Chlorodendrales</taxon>
        <taxon>Chlorodendraceae</taxon>
        <taxon>Tetraselmis</taxon>
    </lineage>
</organism>
<accession>A0A061SHE3</accession>
<name>A0A061SHE3_9CHLO</name>
<dbReference type="AlphaFoldDB" id="A0A061SHE3"/>
<feature type="non-terminal residue" evidence="1">
    <location>
        <position position="80"/>
    </location>
</feature>
<sequence length="80" mass="8927">MPQLLQKIKHYVGELDKMGTRAGCEHAWQQSGARKTLGRLQGASARLMLQQAKHRAWMAAIGAKVLFHLEGAAWSPMPFE</sequence>
<evidence type="ECO:0000313" key="1">
    <source>
        <dbReference type="EMBL" id="JAC82494.1"/>
    </source>
</evidence>
<dbReference type="EMBL" id="GBEZ01002575">
    <property type="protein sequence ID" value="JAC82494.1"/>
    <property type="molecule type" value="Transcribed_RNA"/>
</dbReference>
<protein>
    <submittedName>
        <fullName evidence="1">Uncharacterized protein</fullName>
    </submittedName>
</protein>